<dbReference type="OrthoDB" id="10252718at2759"/>
<keyword evidence="9" id="KW-1185">Reference proteome</keyword>
<dbReference type="InterPro" id="IPR013870">
    <property type="entry name" value="Ribosomal_mL54"/>
</dbReference>
<dbReference type="AlphaFoldDB" id="A0A6S7GX99"/>
<organism evidence="8 9">
    <name type="scientific">Paramuricea clavata</name>
    <name type="common">Red gorgonian</name>
    <name type="synonym">Violescent sea-whip</name>
    <dbReference type="NCBI Taxonomy" id="317549"/>
    <lineage>
        <taxon>Eukaryota</taxon>
        <taxon>Metazoa</taxon>
        <taxon>Cnidaria</taxon>
        <taxon>Anthozoa</taxon>
        <taxon>Octocorallia</taxon>
        <taxon>Malacalcyonacea</taxon>
        <taxon>Plexauridae</taxon>
        <taxon>Paramuricea</taxon>
    </lineage>
</organism>
<reference evidence="8" key="1">
    <citation type="submission" date="2020-04" db="EMBL/GenBank/DDBJ databases">
        <authorList>
            <person name="Alioto T."/>
            <person name="Alioto T."/>
            <person name="Gomez Garrido J."/>
        </authorList>
    </citation>
    <scope>NUCLEOTIDE SEQUENCE</scope>
    <source>
        <strain evidence="8">A484AB</strain>
    </source>
</reference>
<evidence type="ECO:0000313" key="9">
    <source>
        <dbReference type="Proteomes" id="UP001152795"/>
    </source>
</evidence>
<name>A0A6S7GX99_PARCT</name>
<evidence type="ECO:0000256" key="3">
    <source>
        <dbReference type="ARBA" id="ARBA00022980"/>
    </source>
</evidence>
<evidence type="ECO:0000313" key="8">
    <source>
        <dbReference type="EMBL" id="CAB3989071.1"/>
    </source>
</evidence>
<evidence type="ECO:0000256" key="4">
    <source>
        <dbReference type="ARBA" id="ARBA00023128"/>
    </source>
</evidence>
<keyword evidence="3" id="KW-0689">Ribosomal protein</keyword>
<keyword evidence="5" id="KW-0687">Ribonucleoprotein</keyword>
<evidence type="ECO:0000256" key="1">
    <source>
        <dbReference type="ARBA" id="ARBA00004173"/>
    </source>
</evidence>
<dbReference type="EMBL" id="CACRXK020001427">
    <property type="protein sequence ID" value="CAB3989071.1"/>
    <property type="molecule type" value="Genomic_DNA"/>
</dbReference>
<evidence type="ECO:0000256" key="7">
    <source>
        <dbReference type="ARBA" id="ARBA00035179"/>
    </source>
</evidence>
<evidence type="ECO:0000256" key="2">
    <source>
        <dbReference type="ARBA" id="ARBA00022946"/>
    </source>
</evidence>
<comment type="subcellular location">
    <subcellularLocation>
        <location evidence="1">Mitochondrion</location>
    </subcellularLocation>
</comment>
<keyword evidence="2" id="KW-0809">Transit peptide</keyword>
<keyword evidence="4" id="KW-0496">Mitochondrion</keyword>
<dbReference type="PANTHER" id="PTHR28595:SF1">
    <property type="entry name" value="LARGE RIBOSOMAL SUBUNIT PROTEIN ML54"/>
    <property type="match status" value="1"/>
</dbReference>
<accession>A0A6S7GX99</accession>
<gene>
    <name evidence="8" type="ORF">PACLA_8A056547</name>
</gene>
<comment type="similarity">
    <text evidence="6">Belongs to the mitochondrion-specific ribosomal protein mL54 family.</text>
</comment>
<evidence type="ECO:0000256" key="6">
    <source>
        <dbReference type="ARBA" id="ARBA00033752"/>
    </source>
</evidence>
<dbReference type="GO" id="GO:0003735">
    <property type="term" value="F:structural constituent of ribosome"/>
    <property type="evidence" value="ECO:0007669"/>
    <property type="project" value="TreeGrafter"/>
</dbReference>
<comment type="caution">
    <text evidence="8">The sequence shown here is derived from an EMBL/GenBank/DDBJ whole genome shotgun (WGS) entry which is preliminary data.</text>
</comment>
<protein>
    <recommendedName>
        <fullName evidence="7">Large ribosomal subunit protein mL54</fullName>
    </recommendedName>
</protein>
<dbReference type="GO" id="GO:0005762">
    <property type="term" value="C:mitochondrial large ribosomal subunit"/>
    <property type="evidence" value="ECO:0007669"/>
    <property type="project" value="TreeGrafter"/>
</dbReference>
<dbReference type="Proteomes" id="UP001152795">
    <property type="component" value="Unassembled WGS sequence"/>
</dbReference>
<dbReference type="Pfam" id="PF08561">
    <property type="entry name" value="Ribosomal_L37"/>
    <property type="match status" value="1"/>
</dbReference>
<dbReference type="PANTHER" id="PTHR28595">
    <property type="entry name" value="39S RIBOSOMAL PROTEIN L54, MITOCHONDRIAL"/>
    <property type="match status" value="1"/>
</dbReference>
<evidence type="ECO:0000256" key="5">
    <source>
        <dbReference type="ARBA" id="ARBA00023274"/>
    </source>
</evidence>
<proteinExistence type="inferred from homology"/>
<sequence>MPCFSTCSVIHNEELPKISYLKDGNESQLGPDEQYPDWLWTLKGTKQDLNELDPHGRTYSRILRKRQRRDENERRKMKRF</sequence>